<dbReference type="InterPro" id="IPR019579">
    <property type="entry name" value="FAM161A/B"/>
</dbReference>
<gene>
    <name evidence="5" type="ORF">WMY93_017315</name>
</gene>
<comment type="caution">
    <text evidence="5">The sequence shown here is derived from an EMBL/GenBank/DDBJ whole genome shotgun (WGS) entry which is preliminary data.</text>
</comment>
<evidence type="ECO:0000256" key="2">
    <source>
        <dbReference type="ARBA" id="ARBA00023054"/>
    </source>
</evidence>
<dbReference type="GO" id="GO:0005929">
    <property type="term" value="C:cilium"/>
    <property type="evidence" value="ECO:0007669"/>
    <property type="project" value="TreeGrafter"/>
</dbReference>
<comment type="similarity">
    <text evidence="1">Belongs to the FAM161 family.</text>
</comment>
<feature type="coiled-coil region" evidence="3">
    <location>
        <begin position="290"/>
        <end position="317"/>
    </location>
</feature>
<keyword evidence="6" id="KW-1185">Reference proteome</keyword>
<evidence type="ECO:0000256" key="1">
    <source>
        <dbReference type="ARBA" id="ARBA00006663"/>
    </source>
</evidence>
<feature type="region of interest" description="Disordered" evidence="4">
    <location>
        <begin position="359"/>
        <end position="412"/>
    </location>
</feature>
<dbReference type="EMBL" id="JBBPFD010000012">
    <property type="protein sequence ID" value="KAK7904708.1"/>
    <property type="molecule type" value="Genomic_DNA"/>
</dbReference>
<dbReference type="PANTHER" id="PTHR21501">
    <property type="entry name" value="PROTEIN FAM-161"/>
    <property type="match status" value="1"/>
</dbReference>
<dbReference type="Pfam" id="PF10595">
    <property type="entry name" value="FAM161A_B"/>
    <property type="match status" value="1"/>
</dbReference>
<evidence type="ECO:0000256" key="3">
    <source>
        <dbReference type="SAM" id="Coils"/>
    </source>
</evidence>
<evidence type="ECO:0000256" key="4">
    <source>
        <dbReference type="SAM" id="MobiDB-lite"/>
    </source>
</evidence>
<dbReference type="PANTHER" id="PTHR21501:SF4">
    <property type="entry name" value="PROTEIN FAM161B"/>
    <property type="match status" value="1"/>
</dbReference>
<feature type="compositionally biased region" description="Basic and acidic residues" evidence="4">
    <location>
        <begin position="383"/>
        <end position="412"/>
    </location>
</feature>
<sequence length="412" mass="47801">MTWPHKEEEAMAECLKKFSTTPVPSHVTVPLFRDMMMKKDKQRQQGHEQRKNFLLSMQKPFSFEEREKEKREKLIAMINEALKEEKNKDVDKKVYEINKDSKQANRDSHRVPIQTVGNTSLSEGPKLRTADRTRKERVGFLDESPSFQPKIIRQVPDFSRLHKVLQRDKVQTKDTTKCQPFHLRTSALPVRQSRSSPQQSQAQRVSLLSRSKSLGVLTSLSTDTLPVYITDAARKRSEAIRKSMEVRESKSQESAEWLRKYQMRSEAMQRTVTLHAKLLDPHRSLKEVYNEKLQHHREADQQRMREYSKELKGMRARVSERPYLFQQVKQKSAKANAEKTYRDTLKSVGLKEEFVEENGLARLSSSSSSSISEGNADASSEDQLSREENGDAGEKIEDVREESVNYKEDEMP</sequence>
<dbReference type="GO" id="GO:0005856">
    <property type="term" value="C:cytoskeleton"/>
    <property type="evidence" value="ECO:0007669"/>
    <property type="project" value="UniProtKB-ARBA"/>
</dbReference>
<dbReference type="GO" id="GO:0044782">
    <property type="term" value="P:cilium organization"/>
    <property type="evidence" value="ECO:0007669"/>
    <property type="project" value="TreeGrafter"/>
</dbReference>
<evidence type="ECO:0008006" key="7">
    <source>
        <dbReference type="Google" id="ProtNLM"/>
    </source>
</evidence>
<evidence type="ECO:0000313" key="5">
    <source>
        <dbReference type="EMBL" id="KAK7904708.1"/>
    </source>
</evidence>
<dbReference type="Proteomes" id="UP001460270">
    <property type="component" value="Unassembled WGS sequence"/>
</dbReference>
<dbReference type="AlphaFoldDB" id="A0AAW0NP24"/>
<organism evidence="5 6">
    <name type="scientific">Mugilogobius chulae</name>
    <name type="common">yellowstripe goby</name>
    <dbReference type="NCBI Taxonomy" id="88201"/>
    <lineage>
        <taxon>Eukaryota</taxon>
        <taxon>Metazoa</taxon>
        <taxon>Chordata</taxon>
        <taxon>Craniata</taxon>
        <taxon>Vertebrata</taxon>
        <taxon>Euteleostomi</taxon>
        <taxon>Actinopterygii</taxon>
        <taxon>Neopterygii</taxon>
        <taxon>Teleostei</taxon>
        <taxon>Neoteleostei</taxon>
        <taxon>Acanthomorphata</taxon>
        <taxon>Gobiaria</taxon>
        <taxon>Gobiiformes</taxon>
        <taxon>Gobioidei</taxon>
        <taxon>Gobiidae</taxon>
        <taxon>Gobionellinae</taxon>
        <taxon>Mugilogobius</taxon>
    </lineage>
</organism>
<proteinExistence type="inferred from homology"/>
<keyword evidence="2 3" id="KW-0175">Coiled coil</keyword>
<reference evidence="6" key="1">
    <citation type="submission" date="2024-04" db="EMBL/GenBank/DDBJ databases">
        <title>Salinicola lusitanus LLJ914,a marine bacterium isolated from the Okinawa Trough.</title>
        <authorList>
            <person name="Li J."/>
        </authorList>
    </citation>
    <scope>NUCLEOTIDE SEQUENCE [LARGE SCALE GENOMIC DNA]</scope>
</reference>
<accession>A0AAW0NP24</accession>
<name>A0AAW0NP24_9GOBI</name>
<dbReference type="InterPro" id="IPR051655">
    <property type="entry name" value="FAM161"/>
</dbReference>
<protein>
    <recommendedName>
        <fullName evidence="7">FAM161 centrosomal protein B</fullName>
    </recommendedName>
</protein>
<evidence type="ECO:0000313" key="6">
    <source>
        <dbReference type="Proteomes" id="UP001460270"/>
    </source>
</evidence>